<evidence type="ECO:0000313" key="4">
    <source>
        <dbReference type="Proteomes" id="UP000237344"/>
    </source>
</evidence>
<dbReference type="Pfam" id="PF00534">
    <property type="entry name" value="Glycos_transf_1"/>
    <property type="match status" value="1"/>
</dbReference>
<organism evidence="3 4">
    <name type="scientific">Novacetimonas maltaceti</name>
    <dbReference type="NCBI Taxonomy" id="1203393"/>
    <lineage>
        <taxon>Bacteria</taxon>
        <taxon>Pseudomonadati</taxon>
        <taxon>Pseudomonadota</taxon>
        <taxon>Alphaproteobacteria</taxon>
        <taxon>Acetobacterales</taxon>
        <taxon>Acetobacteraceae</taxon>
        <taxon>Novacetimonas</taxon>
    </lineage>
</organism>
<proteinExistence type="predicted"/>
<evidence type="ECO:0000256" key="1">
    <source>
        <dbReference type="ARBA" id="ARBA00022679"/>
    </source>
</evidence>
<dbReference type="CDD" id="cd03809">
    <property type="entry name" value="GT4_MtfB-like"/>
    <property type="match status" value="1"/>
</dbReference>
<dbReference type="PANTHER" id="PTHR46401:SF2">
    <property type="entry name" value="GLYCOSYLTRANSFERASE WBBK-RELATED"/>
    <property type="match status" value="1"/>
</dbReference>
<keyword evidence="1 3" id="KW-0808">Transferase</keyword>
<gene>
    <name evidence="3" type="ORF">KMAL_16420</name>
</gene>
<dbReference type="GO" id="GO:0016757">
    <property type="term" value="F:glycosyltransferase activity"/>
    <property type="evidence" value="ECO:0007669"/>
    <property type="project" value="InterPro"/>
</dbReference>
<dbReference type="SUPFAM" id="SSF53756">
    <property type="entry name" value="UDP-Glycosyltransferase/glycogen phosphorylase"/>
    <property type="match status" value="1"/>
</dbReference>
<keyword evidence="4" id="KW-1185">Reference proteome</keyword>
<dbReference type="InterPro" id="IPR001296">
    <property type="entry name" value="Glyco_trans_1"/>
</dbReference>
<comment type="caution">
    <text evidence="3">The sequence shown here is derived from an EMBL/GenBank/DDBJ whole genome shotgun (WGS) entry which is preliminary data.</text>
</comment>
<sequence length="439" mass="49559">MNSLSEPVTYRVGIDGYNLAIPKGTGIATYARTLSHVVKALGHPVDVVYGMDISHRISPELQEVTFFNILAGNNGSPPAQGKVSRWVRSQISSFAKNHPFEISLTGRVEQRSFLNRLPAYDRVVNSRNLFARAYRYFRNTGRLLTLRLPDAPRIMHWTYPVPVQVEGAINLYTVHDLVPLRFPQTTLDNKAYQFRLMETLRDLRRPICTVSEASRKDIVSFFPEMAPHIYNPYQSFLPNPTFLRRSDEETRDEVRGMFGLEPESYFLFYGSLEPKKNIGRIISAFLSSQTERRLVIVGAMAWKNENELRFLQRGIDEGRIMLIDYLPQASLNALVRHARALLFPSLTEGFGLPVLEAMSLGTPVLTSHEGGLPEVVGEAAVMVDAYDVASITEGINSMDQDAGLIEKLKLEGPAQAEKFSMDAYTNRVKDMYADIVSRY</sequence>
<dbReference type="AlphaFoldDB" id="A0A2S3W1F0"/>
<dbReference type="Proteomes" id="UP000237344">
    <property type="component" value="Unassembled WGS sequence"/>
</dbReference>
<evidence type="ECO:0000259" key="2">
    <source>
        <dbReference type="Pfam" id="PF00534"/>
    </source>
</evidence>
<dbReference type="Gene3D" id="3.40.50.2000">
    <property type="entry name" value="Glycogen Phosphorylase B"/>
    <property type="match status" value="1"/>
</dbReference>
<protein>
    <submittedName>
        <fullName evidence="3">Glycosyl transferases group 1</fullName>
    </submittedName>
</protein>
<evidence type="ECO:0000313" key="3">
    <source>
        <dbReference type="EMBL" id="POF62705.1"/>
    </source>
</evidence>
<accession>A0A2S3W1F0</accession>
<dbReference type="PANTHER" id="PTHR46401">
    <property type="entry name" value="GLYCOSYLTRANSFERASE WBBK-RELATED"/>
    <property type="match status" value="1"/>
</dbReference>
<name>A0A2S3W1F0_9PROT</name>
<feature type="domain" description="Glycosyl transferase family 1" evidence="2">
    <location>
        <begin position="261"/>
        <end position="402"/>
    </location>
</feature>
<reference evidence="3 4" key="1">
    <citation type="submission" date="2018-01" db="EMBL/GenBank/DDBJ databases">
        <title>Draft Genome Sequence of Komagataeibacter maltaceti LMG 1529, a Vinegar Producing Acetic Acid Bacterium Isolated from Malt Vinegar Brewery Acetifiers.</title>
        <authorList>
            <person name="Zhang Q."/>
            <person name="Hollensteiner J."/>
            <person name="Poehlein A."/>
            <person name="Daniel R."/>
        </authorList>
    </citation>
    <scope>NUCLEOTIDE SEQUENCE [LARGE SCALE GENOMIC DNA]</scope>
    <source>
        <strain evidence="3 4">LMG 1529</strain>
    </source>
</reference>
<dbReference type="EMBL" id="POTC01000018">
    <property type="protein sequence ID" value="POF62705.1"/>
    <property type="molecule type" value="Genomic_DNA"/>
</dbReference>